<reference evidence="4 5" key="1">
    <citation type="submission" date="2016-08" db="EMBL/GenBank/DDBJ databases">
        <title>A Parts List for Fungal Cellulosomes Revealed by Comparative Genomics.</title>
        <authorList>
            <consortium name="DOE Joint Genome Institute"/>
            <person name="Haitjema C.H."/>
            <person name="Gilmore S.P."/>
            <person name="Henske J.K."/>
            <person name="Solomon K.V."/>
            <person name="De Groot R."/>
            <person name="Kuo A."/>
            <person name="Mondo S.J."/>
            <person name="Salamov A.A."/>
            <person name="Labutti K."/>
            <person name="Zhao Z."/>
            <person name="Chiniquy J."/>
            <person name="Barry K."/>
            <person name="Brewer H.M."/>
            <person name="Purvine S.O."/>
            <person name="Wright A.T."/>
            <person name="Boxma B."/>
            <person name="Van Alen T."/>
            <person name="Hackstein J.H."/>
            <person name="Baker S.E."/>
            <person name="Grigoriev I.V."/>
            <person name="O'Malley M.A."/>
        </authorList>
    </citation>
    <scope>NUCLEOTIDE SEQUENCE [LARGE SCALE GENOMIC DNA]</scope>
    <source>
        <strain evidence="4 5">S4</strain>
    </source>
</reference>
<keyword evidence="2" id="KW-0812">Transmembrane</keyword>
<accession>A0A1Y1WVH1</accession>
<feature type="chain" id="PRO_5012192200" evidence="3">
    <location>
        <begin position="30"/>
        <end position="1606"/>
    </location>
</feature>
<evidence type="ECO:0000256" key="2">
    <source>
        <dbReference type="SAM" id="Phobius"/>
    </source>
</evidence>
<reference evidence="4 5" key="2">
    <citation type="submission" date="2016-08" db="EMBL/GenBank/DDBJ databases">
        <title>Pervasive Adenine N6-methylation of Active Genes in Fungi.</title>
        <authorList>
            <consortium name="DOE Joint Genome Institute"/>
            <person name="Mondo S.J."/>
            <person name="Dannebaum R.O."/>
            <person name="Kuo R.C."/>
            <person name="Labutti K."/>
            <person name="Haridas S."/>
            <person name="Kuo A."/>
            <person name="Salamov A."/>
            <person name="Ahrendt S.R."/>
            <person name="Lipzen A."/>
            <person name="Sullivan W."/>
            <person name="Andreopoulos W.B."/>
            <person name="Clum A."/>
            <person name="Lindquist E."/>
            <person name="Daum C."/>
            <person name="Ramamoorthy G.K."/>
            <person name="Gryganskyi A."/>
            <person name="Culley D."/>
            <person name="Magnuson J.K."/>
            <person name="James T.Y."/>
            <person name="O'Malley M.A."/>
            <person name="Stajich J.E."/>
            <person name="Spatafora J.W."/>
            <person name="Visel A."/>
            <person name="Grigoriev I.V."/>
        </authorList>
    </citation>
    <scope>NUCLEOTIDE SEQUENCE [LARGE SCALE GENOMIC DNA]</scope>
    <source>
        <strain evidence="4 5">S4</strain>
    </source>
</reference>
<keyword evidence="2" id="KW-1133">Transmembrane helix</keyword>
<evidence type="ECO:0000313" key="4">
    <source>
        <dbReference type="EMBL" id="ORX77206.1"/>
    </source>
</evidence>
<keyword evidence="2" id="KW-0472">Membrane</keyword>
<dbReference type="OrthoDB" id="2145276at2759"/>
<feature type="compositionally biased region" description="Acidic residues" evidence="1">
    <location>
        <begin position="979"/>
        <end position="993"/>
    </location>
</feature>
<evidence type="ECO:0000256" key="1">
    <source>
        <dbReference type="SAM" id="MobiDB-lite"/>
    </source>
</evidence>
<evidence type="ECO:0000256" key="3">
    <source>
        <dbReference type="SAM" id="SignalP"/>
    </source>
</evidence>
<keyword evidence="5" id="KW-1185">Reference proteome</keyword>
<organism evidence="4 5">
    <name type="scientific">Anaeromyces robustus</name>
    <dbReference type="NCBI Taxonomy" id="1754192"/>
    <lineage>
        <taxon>Eukaryota</taxon>
        <taxon>Fungi</taxon>
        <taxon>Fungi incertae sedis</taxon>
        <taxon>Chytridiomycota</taxon>
        <taxon>Chytridiomycota incertae sedis</taxon>
        <taxon>Neocallimastigomycetes</taxon>
        <taxon>Neocallimastigales</taxon>
        <taxon>Neocallimastigaceae</taxon>
        <taxon>Anaeromyces</taxon>
    </lineage>
</organism>
<feature type="region of interest" description="Disordered" evidence="1">
    <location>
        <begin position="974"/>
        <end position="995"/>
    </location>
</feature>
<protein>
    <submittedName>
        <fullName evidence="4">Scaffoldin</fullName>
    </submittedName>
</protein>
<name>A0A1Y1WVH1_9FUNG</name>
<sequence length="1606" mass="179522">MNIKRRNWNHKPLQIIVILLSYAIHKSFATLKSCNCVDFYGTNDIYCVANSKLCLIKEAFPNQDDCNTAYDGGNGDLSTTAAVTSISGVSSDEWVFFTENGSIISSTISPTTSITNAEGFKFSSSTFSSITKPTKGSEYYLNKYGGGNQIISVDSNNSYKIVRDIGENQAYISDGANSIILCSGSSTCELIAKADVANHIYVNADDYKSVIIYDTADLNIDTDLTKFPYFIYEMGENDGLIDCSSGICSVFKVIPNYAMSTNGIYAAEGYYLGGGYDTTGSSIEKKLIQCTSDFGCIEVTLPAVESYYINTGASKATYPLIKYDGSSTLSLEAGIAETYYINADISDNTKPLIYCESTTSCSVVGADESNYYLSYDNNLIIYSMDTPNSGWKYEKTITGYVINGRPSHQTKPLIYCSAADTCNEITVETNGFYIFKNTNFLITCTTTSSCYVLSDEAEEGYYLNSQDIDNASNPLISCTENSCITIAPDDAGYFLDQSTFSNNKYHGLIYCSSTTLCNTSDIIPGFYVNEGAEDEIIECQISCVSKPANPCIADIEKVIISSGNYCYSDSVLSFVYNSFELNLTRSELDPSEASNYLVSVTNDDSSQANYIYASVNADVFPGITSTISTLFKVSKNSIVKVIEDGIIIINKKNNIRLFNFAESFSLNSIYNLYQCEKSSSKCKPVKSCSSEMYIYDSKSEKGLYCNGSNLYSITIPGYYLDGSRVNSNKKTPYVLKCDSSSKCISLKPENVYFINSGYDSATKKLIACNSNECETKVGNTGYYLAYNGEGIIKCTSSTKCTNQTENSFRYFLNADVLTSNTLKLLIQCQYGVCNLISPHVGYYITHTSSILINCTSKLHCTELNVSDGYYNSGYKGTISTKYIIHCLNVGGKISCNLEPSNTGLYVSNDSNTLVDCNDDECKPIIVTNGIFRSATTTISSNNMNKRNEIENNINDKNMKLKFIVHKDKNIENKKKKEDIEEEVEEEEDEEGDNDNTTLLIGNRKNHLYKKDTIYNLIQCDLESCRELSPAELAAVPICTFNSNKCFISYEYSLTSQATTVLSPGGYCTNSNRSKIYFATDSIVVESNIISGSNIAFSHTTTDTNCLEVSKAYKSYYFTVGSTIYHLDDNRITQIVNTGYYFINIVDNTLVTGRTIDEYNNNSVKIFKCNGVSCSIIDNLKTISYFADVNKKIIKYDPEIKKYSYAYNKDIVCSYSKNKCTPKYDLEKREFCITYLGELTLASQDIKSHESGDCYKSNTIDSSIYGYSQYLYKMDQFSAIMVDNTAYYLVTKSTNSTAEVKDYSNKPKSIVIYGCIKKNCDIYDAKEKVYYYDNNKKSMYRLVDGVWKAPSKGGYAYISISPNEDYVYKFNIKNNEINIEKKVSTGFYYTVDGEMFECSNDDCQPITDSGYVFTNNGEIYYCEYDSEELEETVCKLQSCVLGQYYYIDGYYYRCDSGSVLNLLTSKNCVQSAKYIINFPTILSDDYPSKVRTAVDRIARKNRSTATVKKGRNYLPVVPAVYTNCDYNFEDKEVTFDLICVRNYVILNNENEPEICSESNMGYVVCSEDPENPDKCNPSLAYRNTHLSIFSIIIINIITSTILFIYHL</sequence>
<dbReference type="STRING" id="1754192.A0A1Y1WVH1"/>
<feature type="signal peptide" evidence="3">
    <location>
        <begin position="1"/>
        <end position="29"/>
    </location>
</feature>
<feature type="transmembrane region" description="Helical" evidence="2">
    <location>
        <begin position="1585"/>
        <end position="1604"/>
    </location>
</feature>
<evidence type="ECO:0000313" key="5">
    <source>
        <dbReference type="Proteomes" id="UP000193944"/>
    </source>
</evidence>
<comment type="caution">
    <text evidence="4">The sequence shown here is derived from an EMBL/GenBank/DDBJ whole genome shotgun (WGS) entry which is preliminary data.</text>
</comment>
<dbReference type="EMBL" id="MCFG01000259">
    <property type="protein sequence ID" value="ORX77206.1"/>
    <property type="molecule type" value="Genomic_DNA"/>
</dbReference>
<dbReference type="Proteomes" id="UP000193944">
    <property type="component" value="Unassembled WGS sequence"/>
</dbReference>
<proteinExistence type="predicted"/>
<gene>
    <name evidence="4" type="ORF">BCR32DRAFT_270788</name>
</gene>
<keyword evidence="3" id="KW-0732">Signal</keyword>